<organism evidence="3 5">
    <name type="scientific">Cannabis sativa</name>
    <name type="common">Hemp</name>
    <name type="synonym">Marijuana</name>
    <dbReference type="NCBI Taxonomy" id="3483"/>
    <lineage>
        <taxon>Eukaryota</taxon>
        <taxon>Viridiplantae</taxon>
        <taxon>Streptophyta</taxon>
        <taxon>Embryophyta</taxon>
        <taxon>Tracheophyta</taxon>
        <taxon>Spermatophyta</taxon>
        <taxon>Magnoliopsida</taxon>
        <taxon>eudicotyledons</taxon>
        <taxon>Gunneridae</taxon>
        <taxon>Pentapetalae</taxon>
        <taxon>rosids</taxon>
        <taxon>fabids</taxon>
        <taxon>Rosales</taxon>
        <taxon>Cannabaceae</taxon>
        <taxon>Cannabis</taxon>
    </lineage>
</organism>
<dbReference type="EMBL" id="JAATIP010000365">
    <property type="protein sequence ID" value="KAF4350523.1"/>
    <property type="molecule type" value="Genomic_DNA"/>
</dbReference>
<reference evidence="4 5" key="1">
    <citation type="journal article" date="2020" name="bioRxiv">
        <title>Sequence and annotation of 42 cannabis genomes reveals extensive copy number variation in cannabinoid synthesis and pathogen resistance genes.</title>
        <authorList>
            <person name="Mckernan K.J."/>
            <person name="Helbert Y."/>
            <person name="Kane L.T."/>
            <person name="Ebling H."/>
            <person name="Zhang L."/>
            <person name="Liu B."/>
            <person name="Eaton Z."/>
            <person name="Mclaughlin S."/>
            <person name="Kingan S."/>
            <person name="Baybayan P."/>
            <person name="Concepcion G."/>
            <person name="Jordan M."/>
            <person name="Riva A."/>
            <person name="Barbazuk W."/>
            <person name="Harkins T."/>
        </authorList>
    </citation>
    <scope>NUCLEOTIDE SEQUENCE [LARGE SCALE GENOMIC DNA]</scope>
    <source>
        <strain evidence="4 5">cv. Jamaican Lion 4</strain>
        <strain evidence="3">Father</strain>
        <strain evidence="2">Mother</strain>
        <tissue evidence="3">Leaf</tissue>
    </source>
</reference>
<proteinExistence type="predicted"/>
<gene>
    <name evidence="2" type="ORF">F8388_014984</name>
    <name evidence="3" type="ORF">G4B88_003830</name>
</gene>
<dbReference type="PROSITE" id="PS50890">
    <property type="entry name" value="PUA"/>
    <property type="match status" value="1"/>
</dbReference>
<dbReference type="InterPro" id="IPR005155">
    <property type="entry name" value="UPF0113_PUA"/>
</dbReference>
<evidence type="ECO:0000313" key="4">
    <source>
        <dbReference type="Proteomes" id="UP000525078"/>
    </source>
</evidence>
<evidence type="ECO:0000259" key="1">
    <source>
        <dbReference type="Pfam" id="PF03657"/>
    </source>
</evidence>
<dbReference type="EMBL" id="JAATIQ010000197">
    <property type="protein sequence ID" value="KAF4371360.1"/>
    <property type="molecule type" value="Genomic_DNA"/>
</dbReference>
<dbReference type="Proteomes" id="UP000525078">
    <property type="component" value="Unassembled WGS sequence"/>
</dbReference>
<dbReference type="Pfam" id="PF03657">
    <property type="entry name" value="UPF0113"/>
    <property type="match status" value="1"/>
</dbReference>
<dbReference type="Proteomes" id="UP000583929">
    <property type="component" value="Unassembled WGS sequence"/>
</dbReference>
<dbReference type="InterPro" id="IPR036974">
    <property type="entry name" value="PUA_sf"/>
</dbReference>
<evidence type="ECO:0000313" key="5">
    <source>
        <dbReference type="Proteomes" id="UP000583929"/>
    </source>
</evidence>
<protein>
    <recommendedName>
        <fullName evidence="1">UPF0113 domain-containing protein</fullName>
    </recommendedName>
</protein>
<keyword evidence="5" id="KW-1185">Reference proteome</keyword>
<dbReference type="GO" id="GO:0003723">
    <property type="term" value="F:RNA binding"/>
    <property type="evidence" value="ECO:0007669"/>
    <property type="project" value="InterPro"/>
</dbReference>
<accession>A0A7J6FNM0</accession>
<name>A0A7J6FNM0_CANSA</name>
<dbReference type="SUPFAM" id="SSF88697">
    <property type="entry name" value="PUA domain-like"/>
    <property type="match status" value="1"/>
</dbReference>
<dbReference type="CDD" id="cd21151">
    <property type="entry name" value="PUA_Nip7-like"/>
    <property type="match status" value="1"/>
</dbReference>
<dbReference type="Gene3D" id="2.30.130.10">
    <property type="entry name" value="PUA domain"/>
    <property type="match status" value="1"/>
</dbReference>
<evidence type="ECO:0000313" key="3">
    <source>
        <dbReference type="EMBL" id="KAF4371360.1"/>
    </source>
</evidence>
<sequence length="90" mass="9683">MKVQNPSLVDIASAYTRTRCTTVLSILASNAKHKVWLKPTSEMSFLYGNHVLKGGLGRITENIAPGDGVVVMFSMSDVPLGFEIAAKSNT</sequence>
<evidence type="ECO:0000313" key="2">
    <source>
        <dbReference type="EMBL" id="KAF4350523.1"/>
    </source>
</evidence>
<dbReference type="InterPro" id="IPR015947">
    <property type="entry name" value="PUA-like_sf"/>
</dbReference>
<comment type="caution">
    <text evidence="3">The sequence shown here is derived from an EMBL/GenBank/DDBJ whole genome shotgun (WGS) entry which is preliminary data.</text>
</comment>
<feature type="domain" description="UPF0113" evidence="1">
    <location>
        <begin position="34"/>
        <end position="87"/>
    </location>
</feature>
<dbReference type="AlphaFoldDB" id="A0A7J6FNM0"/>